<accession>A0A4R3N5W1</accession>
<dbReference type="EMBL" id="SMAO01000001">
    <property type="protein sequence ID" value="TCT23711.1"/>
    <property type="molecule type" value="Genomic_DNA"/>
</dbReference>
<sequence>MIILKRTLLALAVALSVTTAVSADEVTDQLETGKKAYEAGELRSAVEALNFAVAKIQEQMTSRLLTLLPEPLAGWQADPAASQSGGMAAMITGTALSRRYFREDGAEVTLNLMADSPLLPMLTMALSMPFMMQANDGMKTYQLKGYRGTIEHKDGTSEYEINLLVGSRLLVQGSGKGITDQKLLEQYLETLDLDAIQKSLTN</sequence>
<name>A0A4R3N5W1_9GAMM</name>
<proteinExistence type="predicted"/>
<gene>
    <name evidence="2" type="ORF">EDC35_10121</name>
</gene>
<evidence type="ECO:0000256" key="1">
    <source>
        <dbReference type="SAM" id="SignalP"/>
    </source>
</evidence>
<feature type="signal peptide" evidence="1">
    <location>
        <begin position="1"/>
        <end position="23"/>
    </location>
</feature>
<dbReference type="Proteomes" id="UP000295717">
    <property type="component" value="Unassembled WGS sequence"/>
</dbReference>
<dbReference type="AlphaFoldDB" id="A0A4R3N5W1"/>
<dbReference type="RefSeq" id="WP_132974822.1">
    <property type="nucleotide sequence ID" value="NZ_SMAO01000001.1"/>
</dbReference>
<keyword evidence="3" id="KW-1185">Reference proteome</keyword>
<evidence type="ECO:0000313" key="3">
    <source>
        <dbReference type="Proteomes" id="UP000295717"/>
    </source>
</evidence>
<dbReference type="OrthoDB" id="5766180at2"/>
<comment type="caution">
    <text evidence="2">The sequence shown here is derived from an EMBL/GenBank/DDBJ whole genome shotgun (WGS) entry which is preliminary data.</text>
</comment>
<reference evidence="2 3" key="1">
    <citation type="submission" date="2019-03" db="EMBL/GenBank/DDBJ databases">
        <title>Genomic Encyclopedia of Type Strains, Phase IV (KMG-IV): sequencing the most valuable type-strain genomes for metagenomic binning, comparative biology and taxonomic classification.</title>
        <authorList>
            <person name="Goeker M."/>
        </authorList>
    </citation>
    <scope>NUCLEOTIDE SEQUENCE [LARGE SCALE GENOMIC DNA]</scope>
    <source>
        <strain evidence="2 3">DSM 13587</strain>
    </source>
</reference>
<feature type="chain" id="PRO_5020988918" evidence="1">
    <location>
        <begin position="24"/>
        <end position="202"/>
    </location>
</feature>
<evidence type="ECO:0000313" key="2">
    <source>
        <dbReference type="EMBL" id="TCT23711.1"/>
    </source>
</evidence>
<organism evidence="2 3">
    <name type="scientific">Thiobaca trueperi</name>
    <dbReference type="NCBI Taxonomy" id="127458"/>
    <lineage>
        <taxon>Bacteria</taxon>
        <taxon>Pseudomonadati</taxon>
        <taxon>Pseudomonadota</taxon>
        <taxon>Gammaproteobacteria</taxon>
        <taxon>Chromatiales</taxon>
        <taxon>Chromatiaceae</taxon>
        <taxon>Thiobaca</taxon>
    </lineage>
</organism>
<protein>
    <submittedName>
        <fullName evidence="2">Uncharacterized protein</fullName>
    </submittedName>
</protein>
<keyword evidence="1" id="KW-0732">Signal</keyword>